<dbReference type="CDD" id="cd00060">
    <property type="entry name" value="FHA"/>
    <property type="match status" value="1"/>
</dbReference>
<dbReference type="PROSITE" id="PS50006">
    <property type="entry name" value="FHA_DOMAIN"/>
    <property type="match status" value="1"/>
</dbReference>
<dbReference type="EMBL" id="ACIP02000004">
    <property type="protein sequence ID" value="EEP27823.1"/>
    <property type="molecule type" value="Genomic_DNA"/>
</dbReference>
<protein>
    <submittedName>
        <fullName evidence="3">FHA domain protein</fullName>
    </submittedName>
</protein>
<dbReference type="InterPro" id="IPR000253">
    <property type="entry name" value="FHA_dom"/>
</dbReference>
<evidence type="ECO:0000313" key="3">
    <source>
        <dbReference type="EMBL" id="EEP27823.1"/>
    </source>
</evidence>
<dbReference type="Pfam" id="PF00498">
    <property type="entry name" value="FHA"/>
    <property type="match status" value="1"/>
</dbReference>
<dbReference type="SMART" id="SM00240">
    <property type="entry name" value="FHA"/>
    <property type="match status" value="1"/>
</dbReference>
<evidence type="ECO:0000256" key="1">
    <source>
        <dbReference type="SAM" id="MobiDB-lite"/>
    </source>
</evidence>
<sequence length="418" mass="48028">MNYRYSRNRQKIYMILEGRPSEEGYEDRMLQRQQLSCLLPFHLVDQNEQRQVWYDISGKRALKDYLEQEGGLDLTLLRRILLGLAQAYGELDRYLISERSIYLSAESLYLDLHQGSGRVSLCYCPIDIPEGEGGLLSVFEYLLLVLDHGDERLRETCYQLYEMLAADSCRIRDLLEQIPAEEVREECEEEEAEEKSPGEEEPLIKDISNREDVSSADAVTRLFQRHLEESDQMIPLELLEAQSPLKGMLQRLLSGLGSAVKRKKGLTERLSQRASVLIPPAKEEIPVHFDEDRLESDETVLLEPGRKEREESGEEPHCARGFFEYQGRGGFESFQMQGLTCHIGSGPDNQVILKSPGISRMHAVLYRKRDGVYLEDLSSLNGTFCQIRGEEVWLAPHQEHRLSMGEEVFFAGEPFAFR</sequence>
<dbReference type="HOGENOM" id="CLU_036067_1_0_9"/>
<dbReference type="STRING" id="626523.GCWU000342_01817"/>
<feature type="compositionally biased region" description="Acidic residues" evidence="1">
    <location>
        <begin position="183"/>
        <end position="193"/>
    </location>
</feature>
<dbReference type="RefSeq" id="WP_006906813.1">
    <property type="nucleotide sequence ID" value="NZ_GG665867.1"/>
</dbReference>
<proteinExistence type="predicted"/>
<dbReference type="SUPFAM" id="SSF49879">
    <property type="entry name" value="SMAD/FHA domain"/>
    <property type="match status" value="1"/>
</dbReference>
<dbReference type="eggNOG" id="COG1716">
    <property type="taxonomic scope" value="Bacteria"/>
</dbReference>
<comment type="caution">
    <text evidence="3">The sequence shown here is derived from an EMBL/GenBank/DDBJ whole genome shotgun (WGS) entry which is preliminary data.</text>
</comment>
<name>C4GCX3_9FIRM</name>
<dbReference type="Pfam" id="PF19909">
    <property type="entry name" value="DUF6382"/>
    <property type="match status" value="1"/>
</dbReference>
<feature type="compositionally biased region" description="Basic and acidic residues" evidence="1">
    <location>
        <begin position="194"/>
        <end position="211"/>
    </location>
</feature>
<dbReference type="AlphaFoldDB" id="C4GCX3"/>
<dbReference type="InterPro" id="IPR045962">
    <property type="entry name" value="DUF6382"/>
</dbReference>
<feature type="domain" description="FHA" evidence="2">
    <location>
        <begin position="341"/>
        <end position="384"/>
    </location>
</feature>
<dbReference type="InterPro" id="IPR008984">
    <property type="entry name" value="SMAD_FHA_dom_sf"/>
</dbReference>
<evidence type="ECO:0000259" key="2">
    <source>
        <dbReference type="PROSITE" id="PS50006"/>
    </source>
</evidence>
<accession>C4GCX3</accession>
<dbReference type="Proteomes" id="UP000003494">
    <property type="component" value="Unassembled WGS sequence"/>
</dbReference>
<reference evidence="3" key="1">
    <citation type="submission" date="2009-04" db="EMBL/GenBank/DDBJ databases">
        <authorList>
            <person name="Weinstock G."/>
            <person name="Sodergren E."/>
            <person name="Clifton S."/>
            <person name="Fulton L."/>
            <person name="Fulton B."/>
            <person name="Courtney L."/>
            <person name="Fronick C."/>
            <person name="Harrison M."/>
            <person name="Strong C."/>
            <person name="Farmer C."/>
            <person name="Delahaunty K."/>
            <person name="Markovic C."/>
            <person name="Hall O."/>
            <person name="Minx P."/>
            <person name="Tomlinson C."/>
            <person name="Mitreva M."/>
            <person name="Nelson J."/>
            <person name="Hou S."/>
            <person name="Wollam A."/>
            <person name="Pepin K.H."/>
            <person name="Johnson M."/>
            <person name="Bhonagiri V."/>
            <person name="Nash W.E."/>
            <person name="Warren W."/>
            <person name="Chinwalla A."/>
            <person name="Mardis E.R."/>
            <person name="Wilson R.K."/>
        </authorList>
    </citation>
    <scope>NUCLEOTIDE SEQUENCE [LARGE SCALE GENOMIC DNA]</scope>
    <source>
        <strain evidence="3">DSM 14600</strain>
    </source>
</reference>
<evidence type="ECO:0000313" key="4">
    <source>
        <dbReference type="Proteomes" id="UP000003494"/>
    </source>
</evidence>
<keyword evidence="4" id="KW-1185">Reference proteome</keyword>
<gene>
    <name evidence="3" type="ORF">GCWU000342_01817</name>
</gene>
<dbReference type="Gene3D" id="2.60.200.20">
    <property type="match status" value="1"/>
</dbReference>
<organism evidence="3 4">
    <name type="scientific">Shuttleworthella satelles DSM 14600</name>
    <dbReference type="NCBI Taxonomy" id="626523"/>
    <lineage>
        <taxon>Bacteria</taxon>
        <taxon>Bacillati</taxon>
        <taxon>Bacillota</taxon>
        <taxon>Clostridia</taxon>
        <taxon>Lachnospirales</taxon>
        <taxon>Lachnospiraceae</taxon>
        <taxon>Shuttleworthella</taxon>
    </lineage>
</organism>
<feature type="region of interest" description="Disordered" evidence="1">
    <location>
        <begin position="182"/>
        <end position="211"/>
    </location>
</feature>